<name>A0A1F6AHH6_9BACT</name>
<proteinExistence type="predicted"/>
<accession>A0A1F6AHH6</accession>
<dbReference type="EMBL" id="MFJV01000001">
    <property type="protein sequence ID" value="OGG24141.1"/>
    <property type="molecule type" value="Genomic_DNA"/>
</dbReference>
<feature type="region of interest" description="Disordered" evidence="1">
    <location>
        <begin position="47"/>
        <end position="87"/>
    </location>
</feature>
<dbReference type="AlphaFoldDB" id="A0A1F6AHH6"/>
<evidence type="ECO:0000256" key="2">
    <source>
        <dbReference type="SAM" id="Phobius"/>
    </source>
</evidence>
<keyword evidence="2" id="KW-1133">Transmembrane helix</keyword>
<dbReference type="STRING" id="1798392.A3A79_03040"/>
<sequence length="87" mass="9523">MDNANKILQLIFYIIWVPLGILLFGVVVSLVVTNSLAKFNQMTNQPAGQLQQSGINQQPFQGNDQRPGGQVQQPNNVPPPQPTGAQR</sequence>
<evidence type="ECO:0000256" key="1">
    <source>
        <dbReference type="SAM" id="MobiDB-lite"/>
    </source>
</evidence>
<keyword evidence="2" id="KW-0812">Transmembrane</keyword>
<evidence type="ECO:0000313" key="4">
    <source>
        <dbReference type="Proteomes" id="UP000178759"/>
    </source>
</evidence>
<evidence type="ECO:0000313" key="3">
    <source>
        <dbReference type="EMBL" id="OGG24141.1"/>
    </source>
</evidence>
<dbReference type="Proteomes" id="UP000178759">
    <property type="component" value="Unassembled WGS sequence"/>
</dbReference>
<comment type="caution">
    <text evidence="3">The sequence shown here is derived from an EMBL/GenBank/DDBJ whole genome shotgun (WGS) entry which is preliminary data.</text>
</comment>
<reference evidence="3 4" key="1">
    <citation type="journal article" date="2016" name="Nat. Commun.">
        <title>Thousands of microbial genomes shed light on interconnected biogeochemical processes in an aquifer system.</title>
        <authorList>
            <person name="Anantharaman K."/>
            <person name="Brown C.T."/>
            <person name="Hug L.A."/>
            <person name="Sharon I."/>
            <person name="Castelle C.J."/>
            <person name="Probst A.J."/>
            <person name="Thomas B.C."/>
            <person name="Singh A."/>
            <person name="Wilkins M.J."/>
            <person name="Karaoz U."/>
            <person name="Brodie E.L."/>
            <person name="Williams K.H."/>
            <person name="Hubbard S.S."/>
            <person name="Banfield J.F."/>
        </authorList>
    </citation>
    <scope>NUCLEOTIDE SEQUENCE [LARGE SCALE GENOMIC DNA]</scope>
</reference>
<feature type="compositionally biased region" description="Polar residues" evidence="1">
    <location>
        <begin position="47"/>
        <end position="64"/>
    </location>
</feature>
<gene>
    <name evidence="3" type="ORF">A3A79_03040</name>
</gene>
<feature type="compositionally biased region" description="Pro residues" evidence="1">
    <location>
        <begin position="76"/>
        <end position="87"/>
    </location>
</feature>
<feature type="transmembrane region" description="Helical" evidence="2">
    <location>
        <begin position="12"/>
        <end position="32"/>
    </location>
</feature>
<keyword evidence="2" id="KW-0472">Membrane</keyword>
<organism evidence="3 4">
    <name type="scientific">Candidatus Gottesmanbacteria bacterium RIFCSPLOWO2_01_FULL_43_11b</name>
    <dbReference type="NCBI Taxonomy" id="1798392"/>
    <lineage>
        <taxon>Bacteria</taxon>
        <taxon>Candidatus Gottesmaniibacteriota</taxon>
    </lineage>
</organism>
<protein>
    <submittedName>
        <fullName evidence="3">Uncharacterized protein</fullName>
    </submittedName>
</protein>